<evidence type="ECO:0000259" key="1">
    <source>
        <dbReference type="Pfam" id="PF24698"/>
    </source>
</evidence>
<dbReference type="EMBL" id="SNWQ01000003">
    <property type="protein sequence ID" value="TDO51503.1"/>
    <property type="molecule type" value="Genomic_DNA"/>
</dbReference>
<accession>A0A4R6KK32</accession>
<dbReference type="Pfam" id="PF24698">
    <property type="entry name" value="DUF7662"/>
    <property type="match status" value="1"/>
</dbReference>
<dbReference type="AlphaFoldDB" id="A0A4R6KK32"/>
<feature type="domain" description="DUF7662" evidence="1">
    <location>
        <begin position="18"/>
        <end position="91"/>
    </location>
</feature>
<evidence type="ECO:0000313" key="3">
    <source>
        <dbReference type="Proteomes" id="UP000295388"/>
    </source>
</evidence>
<evidence type="ECO:0000313" key="2">
    <source>
        <dbReference type="EMBL" id="TDO51503.1"/>
    </source>
</evidence>
<comment type="caution">
    <text evidence="2">The sequence shown here is derived from an EMBL/GenBank/DDBJ whole genome shotgun (WGS) entry which is preliminary data.</text>
</comment>
<reference evidence="2 3" key="1">
    <citation type="submission" date="2019-03" db="EMBL/GenBank/DDBJ databases">
        <title>Genomic Encyclopedia of Type Strains, Phase III (KMG-III): the genomes of soil and plant-associated and newly described type strains.</title>
        <authorList>
            <person name="Whitman W."/>
        </authorList>
    </citation>
    <scope>NUCLEOTIDE SEQUENCE [LARGE SCALE GENOMIC DNA]</scope>
    <source>
        <strain evidence="2 3">VKM Ac-2527</strain>
    </source>
</reference>
<keyword evidence="3" id="KW-1185">Reference proteome</keyword>
<protein>
    <recommendedName>
        <fullName evidence="1">DUF7662 domain-containing protein</fullName>
    </recommendedName>
</protein>
<dbReference type="Proteomes" id="UP000295388">
    <property type="component" value="Unassembled WGS sequence"/>
</dbReference>
<dbReference type="InterPro" id="IPR056079">
    <property type="entry name" value="DUF7662"/>
</dbReference>
<organism evidence="2 3">
    <name type="scientific">Kribbella caucasensis</name>
    <dbReference type="NCBI Taxonomy" id="2512215"/>
    <lineage>
        <taxon>Bacteria</taxon>
        <taxon>Bacillati</taxon>
        <taxon>Actinomycetota</taxon>
        <taxon>Actinomycetes</taxon>
        <taxon>Propionibacteriales</taxon>
        <taxon>Kribbellaceae</taxon>
        <taxon>Kribbella</taxon>
    </lineage>
</organism>
<gene>
    <name evidence="2" type="ORF">EV643_103242</name>
</gene>
<sequence length="130" mass="14671">MSKLSVSVVGMARGLADWSRLSAWLTDRGEAVISVSWAELGNIVGGLPESAVNHYPQWWHGDRQNTRAWRRAGYDLERVDVGRSVTFRRTGPATMPPENRRLSSTWRNNVRTAQTTPDMSMLTQIDISRT</sequence>
<proteinExistence type="predicted"/>
<name>A0A4R6KK32_9ACTN</name>